<dbReference type="AlphaFoldDB" id="A0A9X4AKJ6"/>
<name>A0A9X4AKJ6_9BACI</name>
<sequence>MKTIRLTLILILMLTVFTGCGLKDIDKRFFVIGIGLDQPEDEDNKIKVSLKLAIPPKESGKSAEFQVLTAETETITEAVRTIKSKVDKELDFGHTKIIVLGQKLVQNDVRFVFDWLQRRRDIQKIAFITVGKPSGLEVLNVKPPSETLPADSLILPFGQGGVESPSVVQQKLYQFYQKTTERGLDPILPIVEAKKEYFDIKQAGVFNKKKLKVELSKEETKMFNMINTGLEHTDVKIKRDNKTAMVAVEKASADYDIVQGKKPSIQMNIDIEGIVEEQTSRDPVTEKALQKYEKAGSKEVKATALSLLKKLQKENVDPIGFGLRYRSRSWNNDTEWEEWQSIYPTIDFKVKVDFKLLTPGIIK</sequence>
<dbReference type="InterPro" id="IPR057336">
    <property type="entry name" value="GerAC_N"/>
</dbReference>
<evidence type="ECO:0000313" key="11">
    <source>
        <dbReference type="Proteomes" id="UP001145050"/>
    </source>
</evidence>
<dbReference type="GO" id="GO:0016020">
    <property type="term" value="C:membrane"/>
    <property type="evidence" value="ECO:0007669"/>
    <property type="project" value="UniProtKB-SubCell"/>
</dbReference>
<dbReference type="GO" id="GO:0009847">
    <property type="term" value="P:spore germination"/>
    <property type="evidence" value="ECO:0007669"/>
    <property type="project" value="InterPro"/>
</dbReference>
<evidence type="ECO:0000259" key="9">
    <source>
        <dbReference type="Pfam" id="PF25198"/>
    </source>
</evidence>
<proteinExistence type="inferred from homology"/>
<dbReference type="Pfam" id="PF25198">
    <property type="entry name" value="Spore_GerAC_N"/>
    <property type="match status" value="1"/>
</dbReference>
<comment type="subcellular location">
    <subcellularLocation>
        <location evidence="1">Membrane</location>
        <topology evidence="1">Lipid-anchor</topology>
    </subcellularLocation>
</comment>
<reference evidence="10" key="1">
    <citation type="submission" date="2022-06" db="EMBL/GenBank/DDBJ databases">
        <title>Aquibacillus sp. a new bacterium isolated from soil saline samples.</title>
        <authorList>
            <person name="Galisteo C."/>
            <person name="De La Haba R."/>
            <person name="Sanchez-Porro C."/>
            <person name="Ventosa A."/>
        </authorList>
    </citation>
    <scope>NUCLEOTIDE SEQUENCE</scope>
    <source>
        <strain evidence="10">3ASR75-11</strain>
    </source>
</reference>
<gene>
    <name evidence="10" type="ORF">NC797_00095</name>
</gene>
<dbReference type="PANTHER" id="PTHR35789:SF1">
    <property type="entry name" value="SPORE GERMINATION PROTEIN B3"/>
    <property type="match status" value="1"/>
</dbReference>
<keyword evidence="5" id="KW-0472">Membrane</keyword>
<accession>A0A9X4AKJ6</accession>
<keyword evidence="7" id="KW-0449">Lipoprotein</keyword>
<dbReference type="Gene3D" id="3.30.300.210">
    <property type="entry name" value="Nutrient germinant receptor protein C, domain 3"/>
    <property type="match status" value="1"/>
</dbReference>
<dbReference type="InterPro" id="IPR008844">
    <property type="entry name" value="Spore_GerAC-like"/>
</dbReference>
<evidence type="ECO:0000256" key="7">
    <source>
        <dbReference type="ARBA" id="ARBA00023288"/>
    </source>
</evidence>
<evidence type="ECO:0000256" key="5">
    <source>
        <dbReference type="ARBA" id="ARBA00023136"/>
    </source>
</evidence>
<protein>
    <submittedName>
        <fullName evidence="10">Ger(X)C family spore germination protein</fullName>
    </submittedName>
</protein>
<comment type="similarity">
    <text evidence="2">Belongs to the GerABKC lipoprotein family.</text>
</comment>
<dbReference type="Pfam" id="PF05504">
    <property type="entry name" value="Spore_GerAC"/>
    <property type="match status" value="1"/>
</dbReference>
<evidence type="ECO:0000256" key="6">
    <source>
        <dbReference type="ARBA" id="ARBA00023139"/>
    </source>
</evidence>
<evidence type="ECO:0000256" key="4">
    <source>
        <dbReference type="ARBA" id="ARBA00022729"/>
    </source>
</evidence>
<dbReference type="InterPro" id="IPR038501">
    <property type="entry name" value="Spore_GerAC_C_sf"/>
</dbReference>
<evidence type="ECO:0000256" key="2">
    <source>
        <dbReference type="ARBA" id="ARBA00007886"/>
    </source>
</evidence>
<organism evidence="10 11">
    <name type="scientific">Terrihalobacillus insolitus</name>
    <dbReference type="NCBI Taxonomy" id="2950438"/>
    <lineage>
        <taxon>Bacteria</taxon>
        <taxon>Bacillati</taxon>
        <taxon>Bacillota</taxon>
        <taxon>Bacilli</taxon>
        <taxon>Bacillales</taxon>
        <taxon>Bacillaceae</taxon>
        <taxon>Terrihalobacillus</taxon>
    </lineage>
</organism>
<keyword evidence="11" id="KW-1185">Reference proteome</keyword>
<dbReference type="PANTHER" id="PTHR35789">
    <property type="entry name" value="SPORE GERMINATION PROTEIN B3"/>
    <property type="match status" value="1"/>
</dbReference>
<dbReference type="NCBIfam" id="TIGR02887">
    <property type="entry name" value="spore_ger_x_C"/>
    <property type="match status" value="1"/>
</dbReference>
<dbReference type="EMBL" id="JAMQKB010000001">
    <property type="protein sequence ID" value="MDC3422904.1"/>
    <property type="molecule type" value="Genomic_DNA"/>
</dbReference>
<feature type="domain" description="Spore germination protein N-terminal" evidence="9">
    <location>
        <begin position="23"/>
        <end position="192"/>
    </location>
</feature>
<evidence type="ECO:0000256" key="1">
    <source>
        <dbReference type="ARBA" id="ARBA00004635"/>
    </source>
</evidence>
<evidence type="ECO:0000256" key="3">
    <source>
        <dbReference type="ARBA" id="ARBA00022544"/>
    </source>
</evidence>
<keyword evidence="3" id="KW-0309">Germination</keyword>
<dbReference type="Proteomes" id="UP001145050">
    <property type="component" value="Unassembled WGS sequence"/>
</dbReference>
<keyword evidence="6" id="KW-0564">Palmitate</keyword>
<dbReference type="RefSeq" id="WP_272434530.1">
    <property type="nucleotide sequence ID" value="NZ_JAMQKB010000001.1"/>
</dbReference>
<dbReference type="PROSITE" id="PS51257">
    <property type="entry name" value="PROKAR_LIPOPROTEIN"/>
    <property type="match status" value="1"/>
</dbReference>
<comment type="caution">
    <text evidence="10">The sequence shown here is derived from an EMBL/GenBank/DDBJ whole genome shotgun (WGS) entry which is preliminary data.</text>
</comment>
<evidence type="ECO:0000259" key="8">
    <source>
        <dbReference type="Pfam" id="PF05504"/>
    </source>
</evidence>
<dbReference type="InterPro" id="IPR046953">
    <property type="entry name" value="Spore_GerAC-like_C"/>
</dbReference>
<feature type="domain" description="Spore germination GerAC-like C-terminal" evidence="8">
    <location>
        <begin position="202"/>
        <end position="360"/>
    </location>
</feature>
<keyword evidence="4" id="KW-0732">Signal</keyword>
<evidence type="ECO:0000313" key="10">
    <source>
        <dbReference type="EMBL" id="MDC3422904.1"/>
    </source>
</evidence>